<dbReference type="SUPFAM" id="SSF47413">
    <property type="entry name" value="lambda repressor-like DNA-binding domains"/>
    <property type="match status" value="1"/>
</dbReference>
<evidence type="ECO:0000259" key="1">
    <source>
        <dbReference type="PROSITE" id="PS50943"/>
    </source>
</evidence>
<keyword evidence="3" id="KW-1185">Reference proteome</keyword>
<dbReference type="InterPro" id="IPR001387">
    <property type="entry name" value="Cro/C1-type_HTH"/>
</dbReference>
<dbReference type="SUPFAM" id="SSF50475">
    <property type="entry name" value="FMN-binding split barrel"/>
    <property type="match status" value="1"/>
</dbReference>
<dbReference type="Pfam" id="PF12900">
    <property type="entry name" value="Pyridox_ox_2"/>
    <property type="match status" value="1"/>
</dbReference>
<dbReference type="InterPro" id="IPR012349">
    <property type="entry name" value="Split_barrel_FMN-bd"/>
</dbReference>
<proteinExistence type="predicted"/>
<name>A0ABY7PWT8_9ACTN</name>
<reference evidence="3" key="1">
    <citation type="submission" date="2022-12" db="EMBL/GenBank/DDBJ databases">
        <authorList>
            <person name="Mo P."/>
        </authorList>
    </citation>
    <scope>NUCLEOTIDE SEQUENCE [LARGE SCALE GENOMIC DNA]</scope>
    <source>
        <strain evidence="3">HUAS 3-15</strain>
    </source>
</reference>
<accession>A0ABY7PWT8</accession>
<dbReference type="CDD" id="cd00093">
    <property type="entry name" value="HTH_XRE"/>
    <property type="match status" value="1"/>
</dbReference>
<sequence>MKTVHERVTTSGPGDLGRRVAHRRTRLGLTRELVAERGGLDAGFVAYLETHPVPVGATTLTRLADALDTTVTDLLGGGREVPSGQALANSRVRLEELDPAACWTRLSSGGVGRVILTAPRGLVALPVNYRVLDATILYRTAEDGTLARTDGSEVAFEVDQLDEVFATGWSVLVNGTVSVVSDQELVHWFERHADPHPWAGGTRDTWMRIRPTGISGRIIRPDGPPVLDSGLGEESPR</sequence>
<dbReference type="InterPro" id="IPR024747">
    <property type="entry name" value="Pyridox_Oxase-rel"/>
</dbReference>
<evidence type="ECO:0000313" key="3">
    <source>
        <dbReference type="Proteomes" id="UP001212821"/>
    </source>
</evidence>
<dbReference type="Gene3D" id="2.30.110.10">
    <property type="entry name" value="Electron Transport, Fmn-binding Protein, Chain A"/>
    <property type="match status" value="1"/>
</dbReference>
<dbReference type="EMBL" id="CP115450">
    <property type="protein sequence ID" value="WBP84899.1"/>
    <property type="molecule type" value="Genomic_DNA"/>
</dbReference>
<evidence type="ECO:0000313" key="2">
    <source>
        <dbReference type="EMBL" id="WBP84899.1"/>
    </source>
</evidence>
<organism evidence="2 3">
    <name type="scientific">Kitasatospora cathayae</name>
    <dbReference type="NCBI Taxonomy" id="3004092"/>
    <lineage>
        <taxon>Bacteria</taxon>
        <taxon>Bacillati</taxon>
        <taxon>Actinomycetota</taxon>
        <taxon>Actinomycetes</taxon>
        <taxon>Kitasatosporales</taxon>
        <taxon>Streptomycetaceae</taxon>
        <taxon>Kitasatospora</taxon>
    </lineage>
</organism>
<dbReference type="SMART" id="SM00530">
    <property type="entry name" value="HTH_XRE"/>
    <property type="match status" value="1"/>
</dbReference>
<dbReference type="Proteomes" id="UP001212821">
    <property type="component" value="Chromosome"/>
</dbReference>
<feature type="domain" description="HTH cro/C1-type" evidence="1">
    <location>
        <begin position="20"/>
        <end position="74"/>
    </location>
</feature>
<dbReference type="RefSeq" id="WP_270140464.1">
    <property type="nucleotide sequence ID" value="NZ_CP115450.1"/>
</dbReference>
<dbReference type="PROSITE" id="PS50943">
    <property type="entry name" value="HTH_CROC1"/>
    <property type="match status" value="1"/>
</dbReference>
<protein>
    <submittedName>
        <fullName evidence="2">Pyridoxamine 5'-phosphate oxidase family protein</fullName>
    </submittedName>
</protein>
<dbReference type="Gene3D" id="1.10.260.40">
    <property type="entry name" value="lambda repressor-like DNA-binding domains"/>
    <property type="match status" value="1"/>
</dbReference>
<gene>
    <name evidence="2" type="ORF">O1G21_02890</name>
</gene>
<dbReference type="InterPro" id="IPR010982">
    <property type="entry name" value="Lambda_DNA-bd_dom_sf"/>
</dbReference>